<gene>
    <name evidence="2 3" type="primary">def</name>
    <name evidence="3" type="ORF">BWY41_00768</name>
</gene>
<dbReference type="GO" id="GO:0046872">
    <property type="term" value="F:metal ion binding"/>
    <property type="evidence" value="ECO:0007669"/>
    <property type="project" value="UniProtKB-KW"/>
</dbReference>
<dbReference type="AlphaFoldDB" id="A0A1V5SYY1"/>
<evidence type="ECO:0000313" key="3">
    <source>
        <dbReference type="EMBL" id="OQA59739.1"/>
    </source>
</evidence>
<organism evidence="3">
    <name type="scientific">Candidatus Atribacter allofermentans</name>
    <dbReference type="NCBI Taxonomy" id="1852833"/>
    <lineage>
        <taxon>Bacteria</taxon>
        <taxon>Pseudomonadati</taxon>
        <taxon>Atribacterota</taxon>
        <taxon>Atribacteria</taxon>
        <taxon>Atribacterales</taxon>
        <taxon>Atribacteraceae</taxon>
        <taxon>Atribacter</taxon>
    </lineage>
</organism>
<dbReference type="InterPro" id="IPR036821">
    <property type="entry name" value="Peptide_deformylase_sf"/>
</dbReference>
<dbReference type="Proteomes" id="UP000485569">
    <property type="component" value="Unassembled WGS sequence"/>
</dbReference>
<dbReference type="NCBIfam" id="TIGR00079">
    <property type="entry name" value="pept_deformyl"/>
    <property type="match status" value="1"/>
</dbReference>
<proteinExistence type="inferred from homology"/>
<accession>A0A1V5SYY1</accession>
<keyword evidence="2" id="KW-0479">Metal-binding</keyword>
<dbReference type="PANTHER" id="PTHR10458:SF22">
    <property type="entry name" value="PEPTIDE DEFORMYLASE"/>
    <property type="match status" value="1"/>
</dbReference>
<evidence type="ECO:0000256" key="2">
    <source>
        <dbReference type="HAMAP-Rule" id="MF_00163"/>
    </source>
</evidence>
<dbReference type="Gene3D" id="3.90.45.10">
    <property type="entry name" value="Peptide deformylase"/>
    <property type="match status" value="1"/>
</dbReference>
<dbReference type="PIRSF" id="PIRSF004749">
    <property type="entry name" value="Pep_def"/>
    <property type="match status" value="1"/>
</dbReference>
<name>A0A1V5SYY1_9BACT</name>
<dbReference type="SUPFAM" id="SSF56420">
    <property type="entry name" value="Peptide deformylase"/>
    <property type="match status" value="1"/>
</dbReference>
<dbReference type="PANTHER" id="PTHR10458">
    <property type="entry name" value="PEPTIDE DEFORMYLASE"/>
    <property type="match status" value="1"/>
</dbReference>
<dbReference type="PRINTS" id="PR01576">
    <property type="entry name" value="PDEFORMYLASE"/>
</dbReference>
<dbReference type="CDD" id="cd00487">
    <property type="entry name" value="Pep_deformylase"/>
    <property type="match status" value="1"/>
</dbReference>
<dbReference type="GO" id="GO:0006412">
    <property type="term" value="P:translation"/>
    <property type="evidence" value="ECO:0007669"/>
    <property type="project" value="UniProtKB-UniRule"/>
</dbReference>
<feature type="binding site" evidence="2">
    <location>
        <position position="133"/>
    </location>
    <ligand>
        <name>Fe cation</name>
        <dbReference type="ChEBI" id="CHEBI:24875"/>
    </ligand>
</feature>
<sequence length="169" mass="19098">MADLNIEKYGSQILRQKAEPVQNIDGKVKKIIQDMFETLHKNSGLGLAANQVGILQRLVVLTNPNTNQDMAFINPEWKEVDPEKEIGEEGCLSVPGIFSKVNRFQKIQVTTQDVQGRQLDFFADGLLARIIQHEIDHLNGILFIDRLSPTRRLVLANKLSRINTNGDHE</sequence>
<feature type="binding site" evidence="2">
    <location>
        <position position="137"/>
    </location>
    <ligand>
        <name>Fe cation</name>
        <dbReference type="ChEBI" id="CHEBI:24875"/>
    </ligand>
</feature>
<dbReference type="GO" id="GO:0042586">
    <property type="term" value="F:peptide deformylase activity"/>
    <property type="evidence" value="ECO:0007669"/>
    <property type="project" value="UniProtKB-UniRule"/>
</dbReference>
<dbReference type="NCBIfam" id="NF001159">
    <property type="entry name" value="PRK00150.1-3"/>
    <property type="match status" value="1"/>
</dbReference>
<comment type="function">
    <text evidence="2">Removes the formyl group from the N-terminal Met of newly synthesized proteins. Requires at least a dipeptide for an efficient rate of reaction. N-terminal L-methionine is a prerequisite for activity but the enzyme has broad specificity at other positions.</text>
</comment>
<feature type="binding site" evidence="2">
    <location>
        <position position="91"/>
    </location>
    <ligand>
        <name>Fe cation</name>
        <dbReference type="ChEBI" id="CHEBI:24875"/>
    </ligand>
</feature>
<dbReference type="EC" id="3.5.1.88" evidence="2"/>
<comment type="similarity">
    <text evidence="1 2">Belongs to the polypeptide deformylase family.</text>
</comment>
<dbReference type="Pfam" id="PF01327">
    <property type="entry name" value="Pep_deformylase"/>
    <property type="match status" value="1"/>
</dbReference>
<comment type="caution">
    <text evidence="3">The sequence shown here is derived from an EMBL/GenBank/DDBJ whole genome shotgun (WGS) entry which is preliminary data.</text>
</comment>
<reference evidence="3" key="1">
    <citation type="submission" date="2017-02" db="EMBL/GenBank/DDBJ databases">
        <title>Delving into the versatile metabolic prowess of the omnipresent phylum Bacteroidetes.</title>
        <authorList>
            <person name="Nobu M.K."/>
            <person name="Mei R."/>
            <person name="Narihiro T."/>
            <person name="Kuroda K."/>
            <person name="Liu W.-T."/>
        </authorList>
    </citation>
    <scope>NUCLEOTIDE SEQUENCE</scope>
    <source>
        <strain evidence="3">ADurb.Bin276</strain>
    </source>
</reference>
<dbReference type="EMBL" id="MWBQ01000047">
    <property type="protein sequence ID" value="OQA59739.1"/>
    <property type="molecule type" value="Genomic_DNA"/>
</dbReference>
<feature type="active site" evidence="2">
    <location>
        <position position="134"/>
    </location>
</feature>
<keyword evidence="2" id="KW-0648">Protein biosynthesis</keyword>
<keyword evidence="2" id="KW-0408">Iron</keyword>
<dbReference type="InterPro" id="IPR023635">
    <property type="entry name" value="Peptide_deformylase"/>
</dbReference>
<dbReference type="HAMAP" id="MF_00163">
    <property type="entry name" value="Pep_deformylase"/>
    <property type="match status" value="1"/>
</dbReference>
<keyword evidence="2 3" id="KW-0378">Hydrolase</keyword>
<comment type="cofactor">
    <cofactor evidence="2">
        <name>Fe(2+)</name>
        <dbReference type="ChEBI" id="CHEBI:29033"/>
    </cofactor>
    <text evidence="2">Binds 1 Fe(2+) ion.</text>
</comment>
<comment type="catalytic activity">
    <reaction evidence="2">
        <text>N-terminal N-formyl-L-methionyl-[peptide] + H2O = N-terminal L-methionyl-[peptide] + formate</text>
        <dbReference type="Rhea" id="RHEA:24420"/>
        <dbReference type="Rhea" id="RHEA-COMP:10639"/>
        <dbReference type="Rhea" id="RHEA-COMP:10640"/>
        <dbReference type="ChEBI" id="CHEBI:15377"/>
        <dbReference type="ChEBI" id="CHEBI:15740"/>
        <dbReference type="ChEBI" id="CHEBI:49298"/>
        <dbReference type="ChEBI" id="CHEBI:64731"/>
        <dbReference type="EC" id="3.5.1.88"/>
    </reaction>
</comment>
<evidence type="ECO:0000256" key="1">
    <source>
        <dbReference type="ARBA" id="ARBA00010759"/>
    </source>
</evidence>
<protein>
    <recommendedName>
        <fullName evidence="2">Peptide deformylase</fullName>
        <shortName evidence="2">PDF</shortName>
        <ecNumber evidence="2">3.5.1.88</ecNumber>
    </recommendedName>
    <alternativeName>
        <fullName evidence="2">Polypeptide deformylase</fullName>
    </alternativeName>
</protein>